<dbReference type="PANTHER" id="PTHR45674">
    <property type="entry name" value="DNA LIGASE 1/3 FAMILY MEMBER"/>
    <property type="match status" value="1"/>
</dbReference>
<dbReference type="InterPro" id="IPR014146">
    <property type="entry name" value="LigD_ligase_dom"/>
</dbReference>
<reference evidence="7 8" key="1">
    <citation type="submission" date="2020-08" db="EMBL/GenBank/DDBJ databases">
        <title>Sequencing the genomes of 1000 actinobacteria strains.</title>
        <authorList>
            <person name="Klenk H.-P."/>
        </authorList>
    </citation>
    <scope>NUCLEOTIDE SEQUENCE [LARGE SCALE GENOMIC DNA]</scope>
    <source>
        <strain evidence="7 8">DSM 45913</strain>
    </source>
</reference>
<dbReference type="EC" id="6.5.1.1" evidence="2"/>
<name>A0A7X0C628_9ACTN</name>
<evidence type="ECO:0000256" key="1">
    <source>
        <dbReference type="ARBA" id="ARBA00007572"/>
    </source>
</evidence>
<dbReference type="Gene3D" id="3.30.1490.70">
    <property type="match status" value="1"/>
</dbReference>
<dbReference type="PROSITE" id="PS50160">
    <property type="entry name" value="DNA_LIGASE_A3"/>
    <property type="match status" value="1"/>
</dbReference>
<dbReference type="EMBL" id="JACHJB010000002">
    <property type="protein sequence ID" value="MBB6348967.1"/>
    <property type="molecule type" value="Genomic_DNA"/>
</dbReference>
<dbReference type="InterPro" id="IPR012309">
    <property type="entry name" value="DNA_ligase_ATP-dep_C"/>
</dbReference>
<dbReference type="InterPro" id="IPR050191">
    <property type="entry name" value="ATP-dep_DNA_ligase"/>
</dbReference>
<evidence type="ECO:0000256" key="5">
    <source>
        <dbReference type="SAM" id="MobiDB-lite"/>
    </source>
</evidence>
<feature type="domain" description="ATP-dependent DNA ligase family profile" evidence="6">
    <location>
        <begin position="109"/>
        <end position="232"/>
    </location>
</feature>
<evidence type="ECO:0000313" key="7">
    <source>
        <dbReference type="EMBL" id="MBB6348967.1"/>
    </source>
</evidence>
<keyword evidence="8" id="KW-1185">Reference proteome</keyword>
<comment type="similarity">
    <text evidence="1">Belongs to the ATP-dependent DNA ligase family.</text>
</comment>
<dbReference type="Proteomes" id="UP000583800">
    <property type="component" value="Unassembled WGS sequence"/>
</dbReference>
<dbReference type="RefSeq" id="WP_185086614.1">
    <property type="nucleotide sequence ID" value="NZ_JACHJB010000002.1"/>
</dbReference>
<dbReference type="InterPro" id="IPR012340">
    <property type="entry name" value="NA-bd_OB-fold"/>
</dbReference>
<evidence type="ECO:0000313" key="8">
    <source>
        <dbReference type="Proteomes" id="UP000583800"/>
    </source>
</evidence>
<feature type="region of interest" description="Disordered" evidence="5">
    <location>
        <begin position="303"/>
        <end position="337"/>
    </location>
</feature>
<feature type="compositionally biased region" description="Basic and acidic residues" evidence="5">
    <location>
        <begin position="311"/>
        <end position="324"/>
    </location>
</feature>
<protein>
    <recommendedName>
        <fullName evidence="2">DNA ligase (ATP)</fullName>
        <ecNumber evidence="2">6.5.1.1</ecNumber>
    </recommendedName>
</protein>
<accession>A0A7X0C628</accession>
<gene>
    <name evidence="7" type="ORF">FHU36_005512</name>
</gene>
<dbReference type="PANTHER" id="PTHR45674:SF4">
    <property type="entry name" value="DNA LIGASE 1"/>
    <property type="match status" value="1"/>
</dbReference>
<dbReference type="GO" id="GO:0003910">
    <property type="term" value="F:DNA ligase (ATP) activity"/>
    <property type="evidence" value="ECO:0007669"/>
    <property type="project" value="UniProtKB-EC"/>
</dbReference>
<evidence type="ECO:0000256" key="2">
    <source>
        <dbReference type="ARBA" id="ARBA00012727"/>
    </source>
</evidence>
<dbReference type="GO" id="GO:0006281">
    <property type="term" value="P:DNA repair"/>
    <property type="evidence" value="ECO:0007669"/>
    <property type="project" value="InterPro"/>
</dbReference>
<dbReference type="AlphaFoldDB" id="A0A7X0C628"/>
<proteinExistence type="inferred from homology"/>
<comment type="catalytic activity">
    <reaction evidence="4">
        <text>ATP + (deoxyribonucleotide)n-3'-hydroxyl + 5'-phospho-(deoxyribonucleotide)m = (deoxyribonucleotide)n+m + AMP + diphosphate.</text>
        <dbReference type="EC" id="6.5.1.1"/>
    </reaction>
</comment>
<dbReference type="CDD" id="cd07971">
    <property type="entry name" value="OBF_DNA_ligase_LigD"/>
    <property type="match status" value="1"/>
</dbReference>
<keyword evidence="3 7" id="KW-0436">Ligase</keyword>
<dbReference type="Gene3D" id="2.40.50.140">
    <property type="entry name" value="Nucleic acid-binding proteins"/>
    <property type="match status" value="1"/>
</dbReference>
<dbReference type="Pfam" id="PF01068">
    <property type="entry name" value="DNA_ligase_A_M"/>
    <property type="match status" value="1"/>
</dbReference>
<dbReference type="SUPFAM" id="SSF50249">
    <property type="entry name" value="Nucleic acid-binding proteins"/>
    <property type="match status" value="1"/>
</dbReference>
<comment type="caution">
    <text evidence="7">The sequence shown here is derived from an EMBL/GenBank/DDBJ whole genome shotgun (WGS) entry which is preliminary data.</text>
</comment>
<dbReference type="GO" id="GO:0005524">
    <property type="term" value="F:ATP binding"/>
    <property type="evidence" value="ECO:0007669"/>
    <property type="project" value="InterPro"/>
</dbReference>
<evidence type="ECO:0000256" key="4">
    <source>
        <dbReference type="ARBA" id="ARBA00034003"/>
    </source>
</evidence>
<dbReference type="SUPFAM" id="SSF56091">
    <property type="entry name" value="DNA ligase/mRNA capping enzyme, catalytic domain"/>
    <property type="match status" value="1"/>
</dbReference>
<dbReference type="GO" id="GO:0006310">
    <property type="term" value="P:DNA recombination"/>
    <property type="evidence" value="ECO:0007669"/>
    <property type="project" value="InterPro"/>
</dbReference>
<evidence type="ECO:0000256" key="3">
    <source>
        <dbReference type="ARBA" id="ARBA00022598"/>
    </source>
</evidence>
<dbReference type="Gene3D" id="3.30.470.30">
    <property type="entry name" value="DNA ligase/mRNA capping enzyme"/>
    <property type="match status" value="1"/>
</dbReference>
<organism evidence="7 8">
    <name type="scientific">Nonomuraea muscovyensis</name>
    <dbReference type="NCBI Taxonomy" id="1124761"/>
    <lineage>
        <taxon>Bacteria</taxon>
        <taxon>Bacillati</taxon>
        <taxon>Actinomycetota</taxon>
        <taxon>Actinomycetes</taxon>
        <taxon>Streptosporangiales</taxon>
        <taxon>Streptosporangiaceae</taxon>
        <taxon>Nonomuraea</taxon>
    </lineage>
</organism>
<dbReference type="InterPro" id="IPR012310">
    <property type="entry name" value="DNA_ligase_ATP-dep_cent"/>
</dbReference>
<dbReference type="CDD" id="cd07906">
    <property type="entry name" value="Adenylation_DNA_ligase_LigD_LigC"/>
    <property type="match status" value="1"/>
</dbReference>
<dbReference type="Pfam" id="PF04679">
    <property type="entry name" value="DNA_ligase_A_C"/>
    <property type="match status" value="1"/>
</dbReference>
<evidence type="ECO:0000259" key="6">
    <source>
        <dbReference type="PROSITE" id="PS50160"/>
    </source>
</evidence>
<sequence>MGRLPTYQPMLAQLGSLPPPAQHHLWSAEMKWDGVRGLAYAEAGALRMMSRNGRDVTLAYPELYPLAGALDGRDAVLDGEIVAFDDAGRLSFAALAPRMHQRNPAKVAELVRAVPVTYMIFDVLHVDDRSVVRLPYDERRELLASLVTPGFRWQVPVAFGGDPRAALAASRTLGLEGVVVKRRDSPYRPGRRSAEWTKVKNFFHLEVVVGGWKPGSGRRSGRIGSLLLGGYDDRARLLYVGHVGTGFTEAMLTALHEELAPLERPGSPFGVPVPREFARDAHWVEPRLVGEVQYAEVTGDGRLRHPSWRGLRPDRSPEEVRAPEPDVSLGRAANEGS</sequence>
<dbReference type="NCBIfam" id="TIGR02779">
    <property type="entry name" value="NHEJ_ligase_lig"/>
    <property type="match status" value="1"/>
</dbReference>